<dbReference type="PROSITE" id="PS50810">
    <property type="entry name" value="FRATAXIN_2"/>
    <property type="match status" value="1"/>
</dbReference>
<dbReference type="InterPro" id="IPR036524">
    <property type="entry name" value="Frataxin/CyaY_sf"/>
</dbReference>
<evidence type="ECO:0000313" key="6">
    <source>
        <dbReference type="Proteomes" id="UP000055702"/>
    </source>
</evidence>
<sequence>MAITDTEFHRLADEMFGEIENAVEKAIDEQDADVDINASGNVLQLAFEDSSQIVINKQEPLHEIWLATKSGGYHFNYNDGKWLDTRNGLEFMSFVIDAINKQSGILLEISA</sequence>
<dbReference type="InterPro" id="IPR002908">
    <property type="entry name" value="Frataxin/CyaY"/>
</dbReference>
<dbReference type="RefSeq" id="WP_011635931.1">
    <property type="nucleotide sequence ID" value="NZ_JBBMQR010000034.1"/>
</dbReference>
<protein>
    <recommendedName>
        <fullName evidence="4">Iron-sulfur cluster assembly protein CyaY</fullName>
    </recommendedName>
</protein>
<dbReference type="CDD" id="cd00503">
    <property type="entry name" value="Frataxin"/>
    <property type="match status" value="1"/>
</dbReference>
<organism evidence="5">
    <name type="scientific">Shewanella frigidimarina</name>
    <dbReference type="NCBI Taxonomy" id="56812"/>
    <lineage>
        <taxon>Bacteria</taxon>
        <taxon>Pseudomonadati</taxon>
        <taxon>Pseudomonadota</taxon>
        <taxon>Gammaproteobacteria</taxon>
        <taxon>Alteromonadales</taxon>
        <taxon>Shewanellaceae</taxon>
        <taxon>Shewanella</taxon>
    </lineage>
</organism>
<dbReference type="InterPro" id="IPR020895">
    <property type="entry name" value="Frataxin_CS"/>
</dbReference>
<dbReference type="Gene3D" id="3.30.920.10">
    <property type="entry name" value="Frataxin/CyaY"/>
    <property type="match status" value="1"/>
</dbReference>
<evidence type="ECO:0000256" key="3">
    <source>
        <dbReference type="ARBA" id="ARBA00023004"/>
    </source>
</evidence>
<dbReference type="PANTHER" id="PTHR16821:SF2">
    <property type="entry name" value="FRATAXIN, MITOCHONDRIAL"/>
    <property type="match status" value="1"/>
</dbReference>
<comment type="caution">
    <text evidence="5">The sequence shown here is derived from an EMBL/GenBank/DDBJ whole genome shotgun (WGS) entry which is preliminary data.</text>
</comment>
<reference evidence="5 6" key="1">
    <citation type="submission" date="2016-01" db="EMBL/GenBank/DDBJ databases">
        <title>Draft genome of the antarctic isolate Shewanella frigidimarina Ag06-30.</title>
        <authorList>
            <person name="Parmeciano Di Noto G."/>
            <person name="Vazquez S."/>
            <person name="Mac Cormack W."/>
            <person name="Iriarte A."/>
            <person name="Quiroga C."/>
        </authorList>
    </citation>
    <scope>NUCLEOTIDE SEQUENCE [LARGE SCALE GENOMIC DNA]</scope>
    <source>
        <strain evidence="5 6">Ag06-30</strain>
    </source>
</reference>
<proteinExistence type="inferred from homology"/>
<dbReference type="GO" id="GO:0016226">
    <property type="term" value="P:iron-sulfur cluster assembly"/>
    <property type="evidence" value="ECO:0007669"/>
    <property type="project" value="UniProtKB-UniRule"/>
</dbReference>
<evidence type="ECO:0000313" key="5">
    <source>
        <dbReference type="EMBL" id="KVX00503.1"/>
    </source>
</evidence>
<dbReference type="InterPro" id="IPR047584">
    <property type="entry name" value="CyaY"/>
</dbReference>
<comment type="similarity">
    <text evidence="1 4">Belongs to the frataxin family.</text>
</comment>
<keyword evidence="2 4" id="KW-0479">Metal-binding</keyword>
<dbReference type="EMBL" id="LRDC01000042">
    <property type="protein sequence ID" value="KVX00503.1"/>
    <property type="molecule type" value="Genomic_DNA"/>
</dbReference>
<dbReference type="Proteomes" id="UP000055702">
    <property type="component" value="Unassembled WGS sequence"/>
</dbReference>
<dbReference type="SMART" id="SM01219">
    <property type="entry name" value="Frataxin_Cyay"/>
    <property type="match status" value="1"/>
</dbReference>
<evidence type="ECO:0000256" key="2">
    <source>
        <dbReference type="ARBA" id="ARBA00022723"/>
    </source>
</evidence>
<dbReference type="OMA" id="EPMHEIW"/>
<dbReference type="GeneID" id="41835812"/>
<dbReference type="PROSITE" id="PS01344">
    <property type="entry name" value="FRATAXIN_1"/>
    <property type="match status" value="1"/>
</dbReference>
<dbReference type="GO" id="GO:0008199">
    <property type="term" value="F:ferric iron binding"/>
    <property type="evidence" value="ECO:0007669"/>
    <property type="project" value="InterPro"/>
</dbReference>
<gene>
    <name evidence="4" type="primary">cyaY</name>
    <name evidence="5" type="ORF">AWJ07_20400</name>
</gene>
<evidence type="ECO:0000256" key="4">
    <source>
        <dbReference type="HAMAP-Rule" id="MF_00142"/>
    </source>
</evidence>
<dbReference type="GO" id="GO:0008198">
    <property type="term" value="F:ferrous iron binding"/>
    <property type="evidence" value="ECO:0007669"/>
    <property type="project" value="TreeGrafter"/>
</dbReference>
<dbReference type="AlphaFoldDB" id="A0A119CYY6"/>
<dbReference type="NCBIfam" id="TIGR03421">
    <property type="entry name" value="FeS_CyaY"/>
    <property type="match status" value="1"/>
</dbReference>
<accession>A0A119CYY6</accession>
<dbReference type="Pfam" id="PF01491">
    <property type="entry name" value="Frataxin_Cyay"/>
    <property type="match status" value="1"/>
</dbReference>
<keyword evidence="3 4" id="KW-0408">Iron</keyword>
<dbReference type="PANTHER" id="PTHR16821">
    <property type="entry name" value="FRATAXIN"/>
    <property type="match status" value="1"/>
</dbReference>
<evidence type="ECO:0000256" key="1">
    <source>
        <dbReference type="ARBA" id="ARBA00008183"/>
    </source>
</evidence>
<dbReference type="GO" id="GO:0005829">
    <property type="term" value="C:cytosol"/>
    <property type="evidence" value="ECO:0007669"/>
    <property type="project" value="TreeGrafter"/>
</dbReference>
<comment type="function">
    <text evidence="4">Involved in iron-sulfur (Fe-S) cluster assembly. May act as a regulator of Fe-S biogenesis.</text>
</comment>
<name>A0A119CYY6_SHEFR</name>
<dbReference type="HAMAP" id="MF_00142">
    <property type="entry name" value="CyaY"/>
    <property type="match status" value="1"/>
</dbReference>
<dbReference type="SUPFAM" id="SSF55387">
    <property type="entry name" value="Frataxin/Nqo15-like"/>
    <property type="match status" value="1"/>
</dbReference>